<reference evidence="2 3" key="1">
    <citation type="journal article" date="2019" name="Nat. Ecol. Evol.">
        <title>Megaphylogeny resolves global patterns of mushroom evolution.</title>
        <authorList>
            <person name="Varga T."/>
            <person name="Krizsan K."/>
            <person name="Foldi C."/>
            <person name="Dima B."/>
            <person name="Sanchez-Garcia M."/>
            <person name="Sanchez-Ramirez S."/>
            <person name="Szollosi G.J."/>
            <person name="Szarkandi J.G."/>
            <person name="Papp V."/>
            <person name="Albert L."/>
            <person name="Andreopoulos W."/>
            <person name="Angelini C."/>
            <person name="Antonin V."/>
            <person name="Barry K.W."/>
            <person name="Bougher N.L."/>
            <person name="Buchanan P."/>
            <person name="Buyck B."/>
            <person name="Bense V."/>
            <person name="Catcheside P."/>
            <person name="Chovatia M."/>
            <person name="Cooper J."/>
            <person name="Damon W."/>
            <person name="Desjardin D."/>
            <person name="Finy P."/>
            <person name="Geml J."/>
            <person name="Haridas S."/>
            <person name="Hughes K."/>
            <person name="Justo A."/>
            <person name="Karasinski D."/>
            <person name="Kautmanova I."/>
            <person name="Kiss B."/>
            <person name="Kocsube S."/>
            <person name="Kotiranta H."/>
            <person name="LaButti K.M."/>
            <person name="Lechner B.E."/>
            <person name="Liimatainen K."/>
            <person name="Lipzen A."/>
            <person name="Lukacs Z."/>
            <person name="Mihaltcheva S."/>
            <person name="Morgado L.N."/>
            <person name="Niskanen T."/>
            <person name="Noordeloos M.E."/>
            <person name="Ohm R.A."/>
            <person name="Ortiz-Santana B."/>
            <person name="Ovrebo C."/>
            <person name="Racz N."/>
            <person name="Riley R."/>
            <person name="Savchenko A."/>
            <person name="Shiryaev A."/>
            <person name="Soop K."/>
            <person name="Spirin V."/>
            <person name="Szebenyi C."/>
            <person name="Tomsovsky M."/>
            <person name="Tulloss R.E."/>
            <person name="Uehling J."/>
            <person name="Grigoriev I.V."/>
            <person name="Vagvolgyi C."/>
            <person name="Papp T."/>
            <person name="Martin F.M."/>
            <person name="Miettinen O."/>
            <person name="Hibbett D.S."/>
            <person name="Nagy L.G."/>
        </authorList>
    </citation>
    <scope>NUCLEOTIDE SEQUENCE [LARGE SCALE GENOMIC DNA]</scope>
    <source>
        <strain evidence="2 3">FP101781</strain>
    </source>
</reference>
<keyword evidence="1" id="KW-0812">Transmembrane</keyword>
<accession>A0A4Y7TL17</accession>
<proteinExistence type="predicted"/>
<feature type="transmembrane region" description="Helical" evidence="1">
    <location>
        <begin position="281"/>
        <end position="301"/>
    </location>
</feature>
<organism evidence="2 3">
    <name type="scientific">Coprinellus micaceus</name>
    <name type="common">Glistening ink-cap mushroom</name>
    <name type="synonym">Coprinus micaceus</name>
    <dbReference type="NCBI Taxonomy" id="71717"/>
    <lineage>
        <taxon>Eukaryota</taxon>
        <taxon>Fungi</taxon>
        <taxon>Dikarya</taxon>
        <taxon>Basidiomycota</taxon>
        <taxon>Agaricomycotina</taxon>
        <taxon>Agaricomycetes</taxon>
        <taxon>Agaricomycetidae</taxon>
        <taxon>Agaricales</taxon>
        <taxon>Agaricineae</taxon>
        <taxon>Psathyrellaceae</taxon>
        <taxon>Coprinellus</taxon>
    </lineage>
</organism>
<gene>
    <name evidence="2" type="ORF">FA13DRAFT_1788495</name>
</gene>
<evidence type="ECO:0000256" key="1">
    <source>
        <dbReference type="SAM" id="Phobius"/>
    </source>
</evidence>
<name>A0A4Y7TL17_COPMI</name>
<keyword evidence="1" id="KW-0472">Membrane</keyword>
<sequence>MPDPANSPTAFDLQTQGTYILWTSAACFTILLYNHALTFDKEVGFSAMEYTFISDLDLASRSRTSGRLAYRLQKYFFLSTVMPLKESWFQIFSRRAGCSEILTLGGWGSPSDQTRIRALCRCWSHLEWLLMGFMLSSITVQGILVLRVWALRKLTAARLKVVLVLTSACYFGGTAVRVGLLVKSFISNTESDDVATKTSFTACYTIKMADTVLGIWISTLVTECFLFLSVVVWAWLWKPREIPTSRLIKLIVHDSAIYFVVNFALLVASSFTFAYTPVFVSYLLVGPSAAACCVLGSYVFLNMRTKHHRQGDDDWQGSLSSSVLTALEDPSIIVTIALTNLNLENSTGIGGLQG</sequence>
<comment type="caution">
    <text evidence="2">The sequence shown here is derived from an EMBL/GenBank/DDBJ whole genome shotgun (WGS) entry which is preliminary data.</text>
</comment>
<protein>
    <submittedName>
        <fullName evidence="2">Uncharacterized protein</fullName>
    </submittedName>
</protein>
<keyword evidence="3" id="KW-1185">Reference proteome</keyword>
<keyword evidence="1" id="KW-1133">Transmembrane helix</keyword>
<feature type="transmembrane region" description="Helical" evidence="1">
    <location>
        <begin position="128"/>
        <end position="149"/>
    </location>
</feature>
<feature type="transmembrane region" description="Helical" evidence="1">
    <location>
        <begin position="161"/>
        <end position="182"/>
    </location>
</feature>
<dbReference type="AlphaFoldDB" id="A0A4Y7TL17"/>
<evidence type="ECO:0000313" key="2">
    <source>
        <dbReference type="EMBL" id="TEB34870.1"/>
    </source>
</evidence>
<dbReference type="EMBL" id="QPFP01000008">
    <property type="protein sequence ID" value="TEB34870.1"/>
    <property type="molecule type" value="Genomic_DNA"/>
</dbReference>
<evidence type="ECO:0000313" key="3">
    <source>
        <dbReference type="Proteomes" id="UP000298030"/>
    </source>
</evidence>
<feature type="transmembrane region" description="Helical" evidence="1">
    <location>
        <begin position="215"/>
        <end position="236"/>
    </location>
</feature>
<dbReference type="Proteomes" id="UP000298030">
    <property type="component" value="Unassembled WGS sequence"/>
</dbReference>
<feature type="transmembrane region" description="Helical" evidence="1">
    <location>
        <begin position="256"/>
        <end position="275"/>
    </location>
</feature>